<sequence length="136" mass="15377">MYGSLIWNSLFPLNHFVFSDPLPTKNTSKTTKTLSPLSYILYIIDSAIYFHCLRYSSLFHGPSSFLTGPNQVANAFIFRLKEEERKQENVYPASSDANPKANTKAEAEDGIIIVIVFMEPDKEPPKLQTNRRSTSA</sequence>
<accession>A0A8S9LJW9</accession>
<comment type="caution">
    <text evidence="1">The sequence shown here is derived from an EMBL/GenBank/DDBJ whole genome shotgun (WGS) entry which is preliminary data.</text>
</comment>
<proteinExistence type="predicted"/>
<gene>
    <name evidence="1" type="ORF">F2Q68_00043283</name>
</gene>
<organism evidence="1 2">
    <name type="scientific">Brassica cretica</name>
    <name type="common">Mustard</name>
    <dbReference type="NCBI Taxonomy" id="69181"/>
    <lineage>
        <taxon>Eukaryota</taxon>
        <taxon>Viridiplantae</taxon>
        <taxon>Streptophyta</taxon>
        <taxon>Embryophyta</taxon>
        <taxon>Tracheophyta</taxon>
        <taxon>Spermatophyta</taxon>
        <taxon>Magnoliopsida</taxon>
        <taxon>eudicotyledons</taxon>
        <taxon>Gunneridae</taxon>
        <taxon>Pentapetalae</taxon>
        <taxon>rosids</taxon>
        <taxon>malvids</taxon>
        <taxon>Brassicales</taxon>
        <taxon>Brassicaceae</taxon>
        <taxon>Brassiceae</taxon>
        <taxon>Brassica</taxon>
    </lineage>
</organism>
<evidence type="ECO:0000313" key="1">
    <source>
        <dbReference type="EMBL" id="KAF2607804.1"/>
    </source>
</evidence>
<reference evidence="1" key="1">
    <citation type="submission" date="2019-12" db="EMBL/GenBank/DDBJ databases">
        <title>Genome sequencing and annotation of Brassica cretica.</title>
        <authorList>
            <person name="Studholme D.J."/>
            <person name="Sarris P.F."/>
        </authorList>
    </citation>
    <scope>NUCLEOTIDE SEQUENCE</scope>
    <source>
        <strain evidence="1">PFS-001/15</strain>
        <tissue evidence="1">Leaf</tissue>
    </source>
</reference>
<evidence type="ECO:0000313" key="2">
    <source>
        <dbReference type="Proteomes" id="UP000712281"/>
    </source>
</evidence>
<dbReference type="Proteomes" id="UP000712281">
    <property type="component" value="Unassembled WGS sequence"/>
</dbReference>
<protein>
    <submittedName>
        <fullName evidence="1">Uncharacterized protein</fullName>
    </submittedName>
</protein>
<name>A0A8S9LJW9_BRACR</name>
<dbReference type="EMBL" id="QGKW02000276">
    <property type="protein sequence ID" value="KAF2607804.1"/>
    <property type="molecule type" value="Genomic_DNA"/>
</dbReference>
<dbReference type="AlphaFoldDB" id="A0A8S9LJW9"/>